<evidence type="ECO:0000313" key="3">
    <source>
        <dbReference type="EMBL" id="KIY94847.1"/>
    </source>
</evidence>
<dbReference type="PANTHER" id="PTHR15241">
    <property type="entry name" value="TRANSFORMER-2-RELATED"/>
    <property type="match status" value="1"/>
</dbReference>
<dbReference type="CDD" id="cd00590">
    <property type="entry name" value="RRM_SF"/>
    <property type="match status" value="1"/>
</dbReference>
<dbReference type="PANTHER" id="PTHR15241:SF304">
    <property type="entry name" value="RRM DOMAIN-CONTAINING PROTEIN"/>
    <property type="match status" value="1"/>
</dbReference>
<feature type="domain" description="RRM" evidence="2">
    <location>
        <begin position="98"/>
        <end position="173"/>
    </location>
</feature>
<evidence type="ECO:0000256" key="1">
    <source>
        <dbReference type="PROSITE-ProRule" id="PRU00176"/>
    </source>
</evidence>
<dbReference type="Proteomes" id="UP000054498">
    <property type="component" value="Unassembled WGS sequence"/>
</dbReference>
<dbReference type="Pfam" id="PF00076">
    <property type="entry name" value="RRM_1"/>
    <property type="match status" value="1"/>
</dbReference>
<dbReference type="SMART" id="SM00360">
    <property type="entry name" value="RRM"/>
    <property type="match status" value="2"/>
</dbReference>
<protein>
    <recommendedName>
        <fullName evidence="2">RRM domain-containing protein</fullName>
    </recommendedName>
</protein>
<dbReference type="InterPro" id="IPR035979">
    <property type="entry name" value="RBD_domain_sf"/>
</dbReference>
<dbReference type="AlphaFoldDB" id="A0A0D2J4I0"/>
<evidence type="ECO:0000259" key="2">
    <source>
        <dbReference type="PROSITE" id="PS50102"/>
    </source>
</evidence>
<evidence type="ECO:0000313" key="4">
    <source>
        <dbReference type="Proteomes" id="UP000054498"/>
    </source>
</evidence>
<dbReference type="KEGG" id="mng:MNEG_13115"/>
<keyword evidence="1" id="KW-0694">RNA-binding</keyword>
<dbReference type="STRING" id="145388.A0A0D2J4I0"/>
<dbReference type="RefSeq" id="XP_013893867.1">
    <property type="nucleotide sequence ID" value="XM_014038413.1"/>
</dbReference>
<dbReference type="Gene3D" id="3.30.70.330">
    <property type="match status" value="2"/>
</dbReference>
<dbReference type="OrthoDB" id="10064100at2759"/>
<dbReference type="InterPro" id="IPR012677">
    <property type="entry name" value="Nucleotide-bd_a/b_plait_sf"/>
</dbReference>
<dbReference type="GO" id="GO:0003723">
    <property type="term" value="F:RNA binding"/>
    <property type="evidence" value="ECO:0007669"/>
    <property type="project" value="UniProtKB-UniRule"/>
</dbReference>
<gene>
    <name evidence="3" type="ORF">MNEG_13115</name>
</gene>
<name>A0A0D2J4I0_9CHLO</name>
<dbReference type="PROSITE" id="PS50102">
    <property type="entry name" value="RRM"/>
    <property type="match status" value="1"/>
</dbReference>
<dbReference type="GeneID" id="25730545"/>
<proteinExistence type="predicted"/>
<reference evidence="3 4" key="1">
    <citation type="journal article" date="2013" name="BMC Genomics">
        <title>Reconstruction of the lipid metabolism for the microalga Monoraphidium neglectum from its genome sequence reveals characteristics suitable for biofuel production.</title>
        <authorList>
            <person name="Bogen C."/>
            <person name="Al-Dilaimi A."/>
            <person name="Albersmeier A."/>
            <person name="Wichmann J."/>
            <person name="Grundmann M."/>
            <person name="Rupp O."/>
            <person name="Lauersen K.J."/>
            <person name="Blifernez-Klassen O."/>
            <person name="Kalinowski J."/>
            <person name="Goesmann A."/>
            <person name="Mussgnug J.H."/>
            <person name="Kruse O."/>
        </authorList>
    </citation>
    <scope>NUCLEOTIDE SEQUENCE [LARGE SCALE GENOMIC DNA]</scope>
    <source>
        <strain evidence="3 4">SAG 48.87</strain>
    </source>
</reference>
<sequence length="183" mass="20190">MQNLFVREIDTSLPREAVLAELSKLCSPAQGKVVVPVSDSTGGVLGIAYLNYNNAADAARVIDRMRFTMTVGGSPVRVTHAVEPRWRDHLFGPMGLRFQVLVKNLSPEVDEAALFERFSRHGEIYQVRVDQDDYGRIGGMVHYMEESSVLKALHAENGQLFSNTRIVVEPHIRSHGSGGGTAQ</sequence>
<dbReference type="SUPFAM" id="SSF54928">
    <property type="entry name" value="RNA-binding domain, RBD"/>
    <property type="match status" value="1"/>
</dbReference>
<dbReference type="EMBL" id="KK103850">
    <property type="protein sequence ID" value="KIY94847.1"/>
    <property type="molecule type" value="Genomic_DNA"/>
</dbReference>
<dbReference type="InterPro" id="IPR000504">
    <property type="entry name" value="RRM_dom"/>
</dbReference>
<organism evidence="3 4">
    <name type="scientific">Monoraphidium neglectum</name>
    <dbReference type="NCBI Taxonomy" id="145388"/>
    <lineage>
        <taxon>Eukaryota</taxon>
        <taxon>Viridiplantae</taxon>
        <taxon>Chlorophyta</taxon>
        <taxon>core chlorophytes</taxon>
        <taxon>Chlorophyceae</taxon>
        <taxon>CS clade</taxon>
        <taxon>Sphaeropleales</taxon>
        <taxon>Selenastraceae</taxon>
        <taxon>Monoraphidium</taxon>
    </lineage>
</organism>
<accession>A0A0D2J4I0</accession>
<keyword evidence="4" id="KW-1185">Reference proteome</keyword>